<dbReference type="EMBL" id="UINC01037831">
    <property type="protein sequence ID" value="SVB33911.1"/>
    <property type="molecule type" value="Genomic_DNA"/>
</dbReference>
<gene>
    <name evidence="1" type="ORF">METZ01_LOCUS186765</name>
</gene>
<organism evidence="1">
    <name type="scientific">marine metagenome</name>
    <dbReference type="NCBI Taxonomy" id="408172"/>
    <lineage>
        <taxon>unclassified sequences</taxon>
        <taxon>metagenomes</taxon>
        <taxon>ecological metagenomes</taxon>
    </lineage>
</organism>
<protein>
    <submittedName>
        <fullName evidence="1">Uncharacterized protein</fullName>
    </submittedName>
</protein>
<name>A0A382D890_9ZZZZ</name>
<accession>A0A382D890</accession>
<sequence>MKFNYLKKLMVIALLACAYLPLSGDDQALQIAERFITTFYSWDRSALQEQMTENDDHQAVIYYQGWAEGGNYAVKIRRPCLLENDAISCSITVTDNFGQAMGYIATDTFRLLISNGQISEVTFTADDPPIFEELQQWIMTERPEVLTGPCLDMFAGGNTPQACAKTVSELAEEFMTTRESER</sequence>
<evidence type="ECO:0000313" key="1">
    <source>
        <dbReference type="EMBL" id="SVB33911.1"/>
    </source>
</evidence>
<reference evidence="1" key="1">
    <citation type="submission" date="2018-05" db="EMBL/GenBank/DDBJ databases">
        <authorList>
            <person name="Lanie J.A."/>
            <person name="Ng W.-L."/>
            <person name="Kazmierczak K.M."/>
            <person name="Andrzejewski T.M."/>
            <person name="Davidsen T.M."/>
            <person name="Wayne K.J."/>
            <person name="Tettelin H."/>
            <person name="Glass J.I."/>
            <person name="Rusch D."/>
            <person name="Podicherti R."/>
            <person name="Tsui H.-C.T."/>
            <person name="Winkler M.E."/>
        </authorList>
    </citation>
    <scope>NUCLEOTIDE SEQUENCE</scope>
</reference>
<proteinExistence type="predicted"/>
<dbReference type="AlphaFoldDB" id="A0A382D890"/>